<dbReference type="EMBL" id="DRMJ01000035">
    <property type="protein sequence ID" value="HHL42111.1"/>
    <property type="molecule type" value="Genomic_DNA"/>
</dbReference>
<name>A0A7C5LZT4_9PROT</name>
<comment type="caution">
    <text evidence="1">The sequence shown here is derived from an EMBL/GenBank/DDBJ whole genome shotgun (WGS) entry which is preliminary data.</text>
</comment>
<gene>
    <name evidence="1" type="ORF">ENJ42_00705</name>
</gene>
<dbReference type="Proteomes" id="UP000885830">
    <property type="component" value="Unassembled WGS sequence"/>
</dbReference>
<protein>
    <recommendedName>
        <fullName evidence="2">Gene transfer agent family protein</fullName>
    </recommendedName>
</protein>
<dbReference type="Pfam" id="PF11836">
    <property type="entry name" value="Phage_TAC_11"/>
    <property type="match status" value="1"/>
</dbReference>
<dbReference type="InterPro" id="IPR021791">
    <property type="entry name" value="Phage_TAC_11"/>
</dbReference>
<evidence type="ECO:0008006" key="2">
    <source>
        <dbReference type="Google" id="ProtNLM"/>
    </source>
</evidence>
<sequence length="112" mass="12245">MTEFRRGDACFKYQGQSYTLRLSLGALAEIDARLGINGPVELANVFRSLKSDKNSAHIARTLLECLYVPAPPLETAGTPARAYVTNFGDIPLSVFMPAILRVFETAFAGEHP</sequence>
<dbReference type="AlphaFoldDB" id="A0A7C5LZT4"/>
<evidence type="ECO:0000313" key="1">
    <source>
        <dbReference type="EMBL" id="HHL42111.1"/>
    </source>
</evidence>
<organism evidence="1">
    <name type="scientific">Hellea balneolensis</name>
    <dbReference type="NCBI Taxonomy" id="287478"/>
    <lineage>
        <taxon>Bacteria</taxon>
        <taxon>Pseudomonadati</taxon>
        <taxon>Pseudomonadota</taxon>
        <taxon>Alphaproteobacteria</taxon>
        <taxon>Maricaulales</taxon>
        <taxon>Robiginitomaculaceae</taxon>
        <taxon>Hellea</taxon>
    </lineage>
</organism>
<proteinExistence type="predicted"/>
<reference evidence="1" key="1">
    <citation type="journal article" date="2020" name="mSystems">
        <title>Genome- and Community-Level Interaction Insights into Carbon Utilization and Element Cycling Functions of Hydrothermarchaeota in Hydrothermal Sediment.</title>
        <authorList>
            <person name="Zhou Z."/>
            <person name="Liu Y."/>
            <person name="Xu W."/>
            <person name="Pan J."/>
            <person name="Luo Z.H."/>
            <person name="Li M."/>
        </authorList>
    </citation>
    <scope>NUCLEOTIDE SEQUENCE [LARGE SCALE GENOMIC DNA]</scope>
    <source>
        <strain evidence="1">HyVt-485</strain>
    </source>
</reference>
<accession>A0A7C5LZT4</accession>